<dbReference type="InterPro" id="IPR036779">
    <property type="entry name" value="LysM_dom_sf"/>
</dbReference>
<evidence type="ECO:0008006" key="3">
    <source>
        <dbReference type="Google" id="ProtNLM"/>
    </source>
</evidence>
<dbReference type="Gene3D" id="3.10.350.10">
    <property type="entry name" value="LysM domain"/>
    <property type="match status" value="1"/>
</dbReference>
<name>A0ABQ6LT79_9RHOB</name>
<dbReference type="RefSeq" id="WP_285674562.1">
    <property type="nucleotide sequence ID" value="NZ_BSYI01000057.1"/>
</dbReference>
<proteinExistence type="predicted"/>
<sequence>MGRHLRDYKLKSGDTLVALARRYKHSSWKPIWNAKRNARLRGKRKRPECLQAGDIVFIPVAPVEKKLIEREIWRQNMLRNSHLDWQADLRAGIAQLERSRRVLATYQVQIDAMADRVIAQLNTYRRKIKNVGNAVDAANTVINVTRSVTAIGRKAHKASKATGDELRKINKELEKSVKKKIVDGKVEAVRKQIRHLQGTMLEPVHIVNDSWDKINSPSFWSMAVAQMLDGKGWSDAVTYDVDEDFDNKIAIINRDRRRYKASIAAEIRKQATAIADMRRAIDASARRAREIEDASMELMDLIRH</sequence>
<dbReference type="EMBL" id="BSYI01000057">
    <property type="protein sequence ID" value="GMG85272.1"/>
    <property type="molecule type" value="Genomic_DNA"/>
</dbReference>
<reference evidence="1 2" key="1">
    <citation type="submission" date="2023-04" db="EMBL/GenBank/DDBJ databases">
        <title>Marinoamorphus aggregata gen. nov., sp. Nov., isolate from tissue of brittle star Ophioplocus japonicus.</title>
        <authorList>
            <person name="Kawano K."/>
            <person name="Sawayama S."/>
            <person name="Nakagawa S."/>
        </authorList>
    </citation>
    <scope>NUCLEOTIDE SEQUENCE [LARGE SCALE GENOMIC DNA]</scope>
    <source>
        <strain evidence="1 2">NKW23</strain>
    </source>
</reference>
<keyword evidence="2" id="KW-1185">Reference proteome</keyword>
<gene>
    <name evidence="1" type="ORF">LNKW23_44900</name>
</gene>
<comment type="caution">
    <text evidence="1">The sequence shown here is derived from an EMBL/GenBank/DDBJ whole genome shotgun (WGS) entry which is preliminary data.</text>
</comment>
<evidence type="ECO:0000313" key="1">
    <source>
        <dbReference type="EMBL" id="GMG85272.1"/>
    </source>
</evidence>
<protein>
    <recommendedName>
        <fullName evidence="3">LysM domain-containing protein</fullName>
    </recommendedName>
</protein>
<organism evidence="1 2">
    <name type="scientific">Paralimibaculum aggregatum</name>
    <dbReference type="NCBI Taxonomy" id="3036245"/>
    <lineage>
        <taxon>Bacteria</taxon>
        <taxon>Pseudomonadati</taxon>
        <taxon>Pseudomonadota</taxon>
        <taxon>Alphaproteobacteria</taxon>
        <taxon>Rhodobacterales</taxon>
        <taxon>Paracoccaceae</taxon>
        <taxon>Paralimibaculum</taxon>
    </lineage>
</organism>
<accession>A0ABQ6LT79</accession>
<evidence type="ECO:0000313" key="2">
    <source>
        <dbReference type="Proteomes" id="UP001239909"/>
    </source>
</evidence>
<dbReference type="Proteomes" id="UP001239909">
    <property type="component" value="Unassembled WGS sequence"/>
</dbReference>